<name>A0A1V3WZG5_MYCKA</name>
<evidence type="ECO:0000313" key="1">
    <source>
        <dbReference type="EMBL" id="OOK72297.1"/>
    </source>
</evidence>
<dbReference type="InterPro" id="IPR046037">
    <property type="entry name" value="DUF5995"/>
</dbReference>
<comment type="caution">
    <text evidence="1">The sequence shown here is derived from an EMBL/GenBank/DDBJ whole genome shotgun (WGS) entry which is preliminary data.</text>
</comment>
<proteinExistence type="predicted"/>
<dbReference type="AlphaFoldDB" id="A0A1V3WZG5"/>
<dbReference type="EMBL" id="MVBM01000005">
    <property type="protein sequence ID" value="OOK72297.1"/>
    <property type="molecule type" value="Genomic_DNA"/>
</dbReference>
<dbReference type="Pfam" id="PF19458">
    <property type="entry name" value="DUF5995"/>
    <property type="match status" value="1"/>
</dbReference>
<protein>
    <submittedName>
        <fullName evidence="1">Uncharacterized protein</fullName>
    </submittedName>
</protein>
<accession>A0A1V3WZG5</accession>
<dbReference type="Proteomes" id="UP000189229">
    <property type="component" value="Unassembled WGS sequence"/>
</dbReference>
<reference evidence="1 2" key="1">
    <citation type="submission" date="2017-02" db="EMBL/GenBank/DDBJ databases">
        <title>Complete genome sequences of Mycobacterium kansasii strains isolated from rhesus macaques.</title>
        <authorList>
            <person name="Panda A."/>
            <person name="Nagaraj S."/>
            <person name="Zhao X."/>
            <person name="Tettelin H."/>
            <person name="Detolla L.J."/>
        </authorList>
    </citation>
    <scope>NUCLEOTIDE SEQUENCE [LARGE SCALE GENOMIC DNA]</scope>
    <source>
        <strain evidence="1 2">11-3813</strain>
    </source>
</reference>
<organism evidence="1 2">
    <name type="scientific">Mycobacterium kansasii</name>
    <dbReference type="NCBI Taxonomy" id="1768"/>
    <lineage>
        <taxon>Bacteria</taxon>
        <taxon>Bacillati</taxon>
        <taxon>Actinomycetota</taxon>
        <taxon>Actinomycetes</taxon>
        <taxon>Mycobacteriales</taxon>
        <taxon>Mycobacteriaceae</taxon>
        <taxon>Mycobacterium</taxon>
    </lineage>
</organism>
<gene>
    <name evidence="1" type="ORF">BZL30_5647</name>
</gene>
<sequence>MKPPDDATRGRLALDTKRHAAPLPRIDSLDDIVSALQSIIDWSVDTANPAGYFAVMYKRSTIAIGDAVHRGVFKDGPRTTRFGLTFARRYFDALHRYFGGGTGNPSQVWQAAFETNDSDEPIVLQHMLTAMNAHDTFDLGITAAETAGDSLESLRNDFDAVNAILVSQANVIADATEQISPGFARYRRQLTGDDIGLLTAELRQSRDMAWTFAQQLLAEPESNRSKVIDDHDTIFAWWIRRHLNPPPPLSEWVEAIAREESRDTAHNIRVLDQAASRARQ</sequence>
<evidence type="ECO:0000313" key="2">
    <source>
        <dbReference type="Proteomes" id="UP000189229"/>
    </source>
</evidence>